<name>A0A8K0T006_9HYPO</name>
<accession>A0A8K0T006</accession>
<dbReference type="EMBL" id="JAGPNK010000001">
    <property type="protein sequence ID" value="KAH7327773.1"/>
    <property type="molecule type" value="Genomic_DNA"/>
</dbReference>
<evidence type="ECO:0000313" key="2">
    <source>
        <dbReference type="Proteomes" id="UP000813444"/>
    </source>
</evidence>
<reference evidence="1" key="1">
    <citation type="journal article" date="2021" name="Nat. Commun.">
        <title>Genetic determinants of endophytism in the Arabidopsis root mycobiome.</title>
        <authorList>
            <person name="Mesny F."/>
            <person name="Miyauchi S."/>
            <person name="Thiergart T."/>
            <person name="Pickel B."/>
            <person name="Atanasova L."/>
            <person name="Karlsson M."/>
            <person name="Huettel B."/>
            <person name="Barry K.W."/>
            <person name="Haridas S."/>
            <person name="Chen C."/>
            <person name="Bauer D."/>
            <person name="Andreopoulos W."/>
            <person name="Pangilinan J."/>
            <person name="LaButti K."/>
            <person name="Riley R."/>
            <person name="Lipzen A."/>
            <person name="Clum A."/>
            <person name="Drula E."/>
            <person name="Henrissat B."/>
            <person name="Kohler A."/>
            <person name="Grigoriev I.V."/>
            <person name="Martin F.M."/>
            <person name="Hacquard S."/>
        </authorList>
    </citation>
    <scope>NUCLEOTIDE SEQUENCE</scope>
    <source>
        <strain evidence="1">MPI-CAGE-CH-0235</strain>
    </source>
</reference>
<dbReference type="AlphaFoldDB" id="A0A8K0T006"/>
<dbReference type="Gene3D" id="2.60.120.260">
    <property type="entry name" value="Galactose-binding domain-like"/>
    <property type="match status" value="1"/>
</dbReference>
<sequence>MTKGVNYPASRISSACSCIGVPATTLSVTFTAGTSTVTETSTSLQTASTTVTAWETVETTFVDGVETVTVPHPALINMDFETGNLDGWIEKKGTGGPDAFTVQVVSEAGPSGNPNKAVKITNNLNQGYDYLEMNQSILAEAGAVYRISVAAKSTASNAGATIPKMTGYFWLRRQPLSLILSFSNAGIPLGNGWYKFTYDFRMPDGKSGESYLFFDFQRNASPISTFLDDITIQRL</sequence>
<dbReference type="Proteomes" id="UP000813444">
    <property type="component" value="Unassembled WGS sequence"/>
</dbReference>
<evidence type="ECO:0008006" key="3">
    <source>
        <dbReference type="Google" id="ProtNLM"/>
    </source>
</evidence>
<dbReference type="SUPFAM" id="SSF49785">
    <property type="entry name" value="Galactose-binding domain-like"/>
    <property type="match status" value="1"/>
</dbReference>
<dbReference type="InterPro" id="IPR008979">
    <property type="entry name" value="Galactose-bd-like_sf"/>
</dbReference>
<proteinExistence type="predicted"/>
<comment type="caution">
    <text evidence="1">The sequence shown here is derived from an EMBL/GenBank/DDBJ whole genome shotgun (WGS) entry which is preliminary data.</text>
</comment>
<gene>
    <name evidence="1" type="ORF">B0I35DRAFT_1012</name>
</gene>
<dbReference type="OrthoDB" id="3562088at2759"/>
<organism evidence="1 2">
    <name type="scientific">Stachybotrys elegans</name>
    <dbReference type="NCBI Taxonomy" id="80388"/>
    <lineage>
        <taxon>Eukaryota</taxon>
        <taxon>Fungi</taxon>
        <taxon>Dikarya</taxon>
        <taxon>Ascomycota</taxon>
        <taxon>Pezizomycotina</taxon>
        <taxon>Sordariomycetes</taxon>
        <taxon>Hypocreomycetidae</taxon>
        <taxon>Hypocreales</taxon>
        <taxon>Stachybotryaceae</taxon>
        <taxon>Stachybotrys</taxon>
    </lineage>
</organism>
<keyword evidence="2" id="KW-1185">Reference proteome</keyword>
<protein>
    <recommendedName>
        <fullName evidence="3">CBM-cenC domain-containing protein</fullName>
    </recommendedName>
</protein>
<evidence type="ECO:0000313" key="1">
    <source>
        <dbReference type="EMBL" id="KAH7327773.1"/>
    </source>
</evidence>